<protein>
    <submittedName>
        <fullName evidence="11">Mechanosensitive ion channel family protein</fullName>
    </submittedName>
</protein>
<evidence type="ECO:0000259" key="8">
    <source>
        <dbReference type="Pfam" id="PF00924"/>
    </source>
</evidence>
<dbReference type="SUPFAM" id="SSF50182">
    <property type="entry name" value="Sm-like ribonucleoproteins"/>
    <property type="match status" value="1"/>
</dbReference>
<organism evidence="11 12">
    <name type="scientific">Chryseolinea lacunae</name>
    <dbReference type="NCBI Taxonomy" id="2801331"/>
    <lineage>
        <taxon>Bacteria</taxon>
        <taxon>Pseudomonadati</taxon>
        <taxon>Bacteroidota</taxon>
        <taxon>Cytophagia</taxon>
        <taxon>Cytophagales</taxon>
        <taxon>Fulvivirgaceae</taxon>
        <taxon>Chryseolinea</taxon>
    </lineage>
</organism>
<evidence type="ECO:0000313" key="11">
    <source>
        <dbReference type="EMBL" id="MBL0744717.1"/>
    </source>
</evidence>
<dbReference type="Gene3D" id="3.30.70.100">
    <property type="match status" value="1"/>
</dbReference>
<dbReference type="SUPFAM" id="SSF82861">
    <property type="entry name" value="Mechanosensitive channel protein MscS (YggB), transmembrane region"/>
    <property type="match status" value="1"/>
</dbReference>
<dbReference type="InterPro" id="IPR011014">
    <property type="entry name" value="MscS_channel_TM-2"/>
</dbReference>
<keyword evidence="6 7" id="KW-0472">Membrane</keyword>
<keyword evidence="4 7" id="KW-0812">Transmembrane</keyword>
<evidence type="ECO:0000259" key="10">
    <source>
        <dbReference type="Pfam" id="PF21088"/>
    </source>
</evidence>
<evidence type="ECO:0000256" key="6">
    <source>
        <dbReference type="ARBA" id="ARBA00023136"/>
    </source>
</evidence>
<dbReference type="PANTHER" id="PTHR30566:SF25">
    <property type="entry name" value="INNER MEMBRANE PROTEIN"/>
    <property type="match status" value="1"/>
</dbReference>
<evidence type="ECO:0000256" key="5">
    <source>
        <dbReference type="ARBA" id="ARBA00022989"/>
    </source>
</evidence>
<evidence type="ECO:0000256" key="1">
    <source>
        <dbReference type="ARBA" id="ARBA00004651"/>
    </source>
</evidence>
<feature type="transmembrane region" description="Helical" evidence="7">
    <location>
        <begin position="27"/>
        <end position="47"/>
    </location>
</feature>
<dbReference type="Gene3D" id="1.10.287.1260">
    <property type="match status" value="1"/>
</dbReference>
<accession>A0ABS1KZQ3</accession>
<comment type="subcellular location">
    <subcellularLocation>
        <location evidence="1">Cell membrane</location>
        <topology evidence="1">Multi-pass membrane protein</topology>
    </subcellularLocation>
</comment>
<dbReference type="InterPro" id="IPR006685">
    <property type="entry name" value="MscS_channel_2nd"/>
</dbReference>
<comment type="caution">
    <text evidence="11">The sequence shown here is derived from an EMBL/GenBank/DDBJ whole genome shotgun (WGS) entry which is preliminary data.</text>
</comment>
<evidence type="ECO:0000256" key="7">
    <source>
        <dbReference type="SAM" id="Phobius"/>
    </source>
</evidence>
<dbReference type="InterPro" id="IPR049278">
    <property type="entry name" value="MS_channel_C"/>
</dbReference>
<dbReference type="Proteomes" id="UP000613030">
    <property type="component" value="Unassembled WGS sequence"/>
</dbReference>
<dbReference type="EMBL" id="JAERRB010000012">
    <property type="protein sequence ID" value="MBL0744717.1"/>
    <property type="molecule type" value="Genomic_DNA"/>
</dbReference>
<evidence type="ECO:0000313" key="12">
    <source>
        <dbReference type="Proteomes" id="UP000613030"/>
    </source>
</evidence>
<dbReference type="Pfam" id="PF00924">
    <property type="entry name" value="MS_channel_2nd"/>
    <property type="match status" value="1"/>
</dbReference>
<dbReference type="PANTHER" id="PTHR30566">
    <property type="entry name" value="YNAI-RELATED MECHANOSENSITIVE ION CHANNEL"/>
    <property type="match status" value="1"/>
</dbReference>
<dbReference type="InterPro" id="IPR023408">
    <property type="entry name" value="MscS_beta-dom_sf"/>
</dbReference>
<dbReference type="InterPro" id="IPR049142">
    <property type="entry name" value="MS_channel_1st"/>
</dbReference>
<feature type="transmembrane region" description="Helical" evidence="7">
    <location>
        <begin position="172"/>
        <end position="190"/>
    </location>
</feature>
<feature type="transmembrane region" description="Helical" evidence="7">
    <location>
        <begin position="103"/>
        <end position="121"/>
    </location>
</feature>
<name>A0ABS1KZQ3_9BACT</name>
<dbReference type="Gene3D" id="2.30.30.60">
    <property type="match status" value="1"/>
</dbReference>
<feature type="transmembrane region" description="Helical" evidence="7">
    <location>
        <begin position="142"/>
        <end position="166"/>
    </location>
</feature>
<gene>
    <name evidence="11" type="ORF">JI741_26020</name>
</gene>
<reference evidence="11 12" key="1">
    <citation type="submission" date="2021-01" db="EMBL/GenBank/DDBJ databases">
        <title>Chryseolinea sp. Jin1 Genome sequencing and assembly.</title>
        <authorList>
            <person name="Kim I."/>
        </authorList>
    </citation>
    <scope>NUCLEOTIDE SEQUENCE [LARGE SCALE GENOMIC DNA]</scope>
    <source>
        <strain evidence="11 12">Jin1</strain>
    </source>
</reference>
<evidence type="ECO:0000256" key="2">
    <source>
        <dbReference type="ARBA" id="ARBA00008017"/>
    </source>
</evidence>
<dbReference type="Pfam" id="PF21088">
    <property type="entry name" value="MS_channel_1st"/>
    <property type="match status" value="1"/>
</dbReference>
<dbReference type="RefSeq" id="WP_202014540.1">
    <property type="nucleotide sequence ID" value="NZ_JAERRB010000012.1"/>
</dbReference>
<keyword evidence="5 7" id="KW-1133">Transmembrane helix</keyword>
<feature type="domain" description="Mechanosensitive ion channel transmembrane helices 2/3" evidence="10">
    <location>
        <begin position="151"/>
        <end position="191"/>
    </location>
</feature>
<dbReference type="Pfam" id="PF21082">
    <property type="entry name" value="MS_channel_3rd"/>
    <property type="match status" value="1"/>
</dbReference>
<proteinExistence type="inferred from homology"/>
<feature type="domain" description="Mechanosensitive ion channel MscS C-terminal" evidence="9">
    <location>
        <begin position="265"/>
        <end position="350"/>
    </location>
</feature>
<feature type="domain" description="Mechanosensitive ion channel MscS" evidence="8">
    <location>
        <begin position="192"/>
        <end position="259"/>
    </location>
</feature>
<keyword evidence="3" id="KW-1003">Cell membrane</keyword>
<evidence type="ECO:0000259" key="9">
    <source>
        <dbReference type="Pfam" id="PF21082"/>
    </source>
</evidence>
<evidence type="ECO:0000256" key="4">
    <source>
        <dbReference type="ARBA" id="ARBA00022692"/>
    </source>
</evidence>
<sequence length="370" mass="41895">MAIERNYSIPMESSESILARQYWGNTVQAYLIALGIAVLGLFLLRIFKRFILSKVEKWVAQSPSKVDDEVVKGVERFVLPMLGFLLVYWGIKTLELSLKAERVLEVATAVVIAFFVLRFISTSIHIILTSYIRKQENGETKVLQVGGLMMIINIVVWILGGLFLFQNLGYDVSTILTGVGIGGIAVALAAQNIIGDLFNYFVIFFDKPFEVGDAINVDDKNGTIEYIGVKTTRLRSLTGEQIIIANSDLTKSRVHNFKRQESRRVQFTINVVYETPTDKLREIPGIIKSIIESADDVRFDRAHLAKLTDYGIGYEVVYFVTVADYLKYMDIQQEVNIKLMETFAHEGIRFLIRDDWPRTQEQSEAVALGK</sequence>
<keyword evidence="12" id="KW-1185">Reference proteome</keyword>
<evidence type="ECO:0000256" key="3">
    <source>
        <dbReference type="ARBA" id="ARBA00022475"/>
    </source>
</evidence>
<comment type="similarity">
    <text evidence="2">Belongs to the MscS (TC 1.A.23) family.</text>
</comment>
<dbReference type="InterPro" id="IPR010920">
    <property type="entry name" value="LSM_dom_sf"/>
</dbReference>
<dbReference type="InterPro" id="IPR011066">
    <property type="entry name" value="MscS_channel_C_sf"/>
</dbReference>
<dbReference type="SUPFAM" id="SSF82689">
    <property type="entry name" value="Mechanosensitive channel protein MscS (YggB), C-terminal domain"/>
    <property type="match status" value="1"/>
</dbReference>